<reference evidence="1 2" key="1">
    <citation type="submission" date="2018-11" db="EMBL/GenBank/DDBJ databases">
        <authorList>
            <consortium name="Pathogen Informatics"/>
        </authorList>
    </citation>
    <scope>NUCLEOTIDE SEQUENCE [LARGE SCALE GENOMIC DNA]</scope>
</reference>
<evidence type="ECO:0000313" key="2">
    <source>
        <dbReference type="Proteomes" id="UP000270094"/>
    </source>
</evidence>
<dbReference type="Gene3D" id="3.30.420.40">
    <property type="match status" value="1"/>
</dbReference>
<gene>
    <name evidence="1" type="ORF">SVUK_LOCUS20059</name>
</gene>
<dbReference type="AlphaFoldDB" id="A0A3P7JH87"/>
<proteinExistence type="predicted"/>
<dbReference type="Proteomes" id="UP000270094">
    <property type="component" value="Unassembled WGS sequence"/>
</dbReference>
<organism evidence="1 2">
    <name type="scientific">Strongylus vulgaris</name>
    <name type="common">Blood worm</name>
    <dbReference type="NCBI Taxonomy" id="40348"/>
    <lineage>
        <taxon>Eukaryota</taxon>
        <taxon>Metazoa</taxon>
        <taxon>Ecdysozoa</taxon>
        <taxon>Nematoda</taxon>
        <taxon>Chromadorea</taxon>
        <taxon>Rhabditida</taxon>
        <taxon>Rhabditina</taxon>
        <taxon>Rhabditomorpha</taxon>
        <taxon>Strongyloidea</taxon>
        <taxon>Strongylidae</taxon>
        <taxon>Strongylus</taxon>
    </lineage>
</organism>
<sequence length="49" mass="5498">MDPLEIVDTVKECIIKVVEKLQKLGISPDEIKSVGIANQRDCKLFQKLA</sequence>
<dbReference type="OrthoDB" id="5422795at2759"/>
<name>A0A3P7JH87_STRVU</name>
<evidence type="ECO:0000313" key="1">
    <source>
        <dbReference type="EMBL" id="VDM85061.1"/>
    </source>
</evidence>
<protein>
    <submittedName>
        <fullName evidence="1">Uncharacterized protein</fullName>
    </submittedName>
</protein>
<keyword evidence="2" id="KW-1185">Reference proteome</keyword>
<dbReference type="EMBL" id="UYYB01135826">
    <property type="protein sequence ID" value="VDM85061.1"/>
    <property type="molecule type" value="Genomic_DNA"/>
</dbReference>
<accession>A0A3P7JH87</accession>